<name>A0A6B3LBB0_9BACT</name>
<sequence length="153" mass="17835">MKFSYLLILMVVLSPSFLLAEEKAADAYKKMWVHIANSDLEKAYAYIVPFADKRHNELVKMQLKEDLAKAAKGDLRVEVITSKQGKQWAVVIVRYNNQVHTVIMALHDSTWKVLMEEGMPKEGLKNHSREELEELKQWWRDNQDAYSAKKDIK</sequence>
<dbReference type="Proteomes" id="UP000475117">
    <property type="component" value="Chromosome"/>
</dbReference>
<proteinExistence type="predicted"/>
<dbReference type="RefSeq" id="WP_164364103.1">
    <property type="nucleotide sequence ID" value="NZ_CP066776.1"/>
</dbReference>
<organism evidence="1 2">
    <name type="scientific">Sulfuriroseicoccus oceanibius</name>
    <dbReference type="NCBI Taxonomy" id="2707525"/>
    <lineage>
        <taxon>Bacteria</taxon>
        <taxon>Pseudomonadati</taxon>
        <taxon>Verrucomicrobiota</taxon>
        <taxon>Verrucomicrobiia</taxon>
        <taxon>Verrucomicrobiales</taxon>
        <taxon>Verrucomicrobiaceae</taxon>
        <taxon>Sulfuriroseicoccus</taxon>
    </lineage>
</organism>
<reference evidence="1 2" key="1">
    <citation type="submission" date="2020-12" db="EMBL/GenBank/DDBJ databases">
        <title>Sulforoseuscoccus oceanibium gen. nov., sp. nov., a representative of the phylum Verrucomicrobia with special cytoplasmic membrane, and proposal of Sulforoseuscoccusaceae fam. nov.</title>
        <authorList>
            <person name="Xi F."/>
        </authorList>
    </citation>
    <scope>NUCLEOTIDE SEQUENCE [LARGE SCALE GENOMIC DNA]</scope>
    <source>
        <strain evidence="1 2">T37</strain>
    </source>
</reference>
<evidence type="ECO:0000313" key="1">
    <source>
        <dbReference type="EMBL" id="QQL45947.1"/>
    </source>
</evidence>
<keyword evidence="2" id="KW-1185">Reference proteome</keyword>
<protein>
    <submittedName>
        <fullName evidence="1">Uncharacterized protein</fullName>
    </submittedName>
</protein>
<accession>A0A6B3LBB0</accession>
<evidence type="ECO:0000313" key="2">
    <source>
        <dbReference type="Proteomes" id="UP000475117"/>
    </source>
</evidence>
<dbReference type="EMBL" id="CP066776">
    <property type="protein sequence ID" value="QQL45947.1"/>
    <property type="molecule type" value="Genomic_DNA"/>
</dbReference>
<dbReference type="AlphaFoldDB" id="A0A6B3LBB0"/>
<gene>
    <name evidence="1" type="ORF">G3M56_005035</name>
</gene>
<dbReference type="KEGG" id="soa:G3M56_005035"/>